<evidence type="ECO:0000313" key="2">
    <source>
        <dbReference type="EMBL" id="MBB5060851.1"/>
    </source>
</evidence>
<sequence>MKSQTIPIVYALGLLATLGLYGHDLMAQQSTTTRTSQTETTIPSSALLQPGELVGILQTSDKPVLLQIGSHVLYAEAHIPRSEYAGAAGTAAGLQALSMRVSNMKRDQLIVIYCGCCPWGKCPNIRPAYEELRELGFTNIKALYLADNFGKDWVDKGYPIAKGN</sequence>
<protein>
    <recommendedName>
        <fullName evidence="1">Rhodanese domain-containing protein</fullName>
    </recommendedName>
</protein>
<keyword evidence="3" id="KW-1185">Reference proteome</keyword>
<evidence type="ECO:0000259" key="1">
    <source>
        <dbReference type="PROSITE" id="PS50206"/>
    </source>
</evidence>
<name>A0A7W7ZKE9_9BACT</name>
<dbReference type="PROSITE" id="PS50206">
    <property type="entry name" value="RHODANESE_3"/>
    <property type="match status" value="1"/>
</dbReference>
<reference evidence="2 3" key="1">
    <citation type="submission" date="2020-08" db="EMBL/GenBank/DDBJ databases">
        <title>Genomic Encyclopedia of Type Strains, Phase IV (KMG-V): Genome sequencing to study the core and pangenomes of soil and plant-associated prokaryotes.</title>
        <authorList>
            <person name="Whitman W."/>
        </authorList>
    </citation>
    <scope>NUCLEOTIDE SEQUENCE [LARGE SCALE GENOMIC DNA]</scope>
    <source>
        <strain evidence="2 3">M8UP14</strain>
    </source>
</reference>
<accession>A0A7W7ZKE9</accession>
<dbReference type="InterPro" id="IPR001763">
    <property type="entry name" value="Rhodanese-like_dom"/>
</dbReference>
<feature type="domain" description="Rhodanese" evidence="1">
    <location>
        <begin position="59"/>
        <end position="162"/>
    </location>
</feature>
<gene>
    <name evidence="2" type="ORF">HDF16_005587</name>
</gene>
<dbReference type="Gene3D" id="3.40.250.10">
    <property type="entry name" value="Rhodanese-like domain"/>
    <property type="match status" value="1"/>
</dbReference>
<dbReference type="SUPFAM" id="SSF52821">
    <property type="entry name" value="Rhodanese/Cell cycle control phosphatase"/>
    <property type="match status" value="1"/>
</dbReference>
<dbReference type="Proteomes" id="UP000540989">
    <property type="component" value="Unassembled WGS sequence"/>
</dbReference>
<proteinExistence type="predicted"/>
<dbReference type="InterPro" id="IPR036873">
    <property type="entry name" value="Rhodanese-like_dom_sf"/>
</dbReference>
<dbReference type="AlphaFoldDB" id="A0A7W7ZKE9"/>
<comment type="caution">
    <text evidence="2">The sequence shown here is derived from an EMBL/GenBank/DDBJ whole genome shotgun (WGS) entry which is preliminary data.</text>
</comment>
<dbReference type="EMBL" id="JACHIP010000021">
    <property type="protein sequence ID" value="MBB5060851.1"/>
    <property type="molecule type" value="Genomic_DNA"/>
</dbReference>
<evidence type="ECO:0000313" key="3">
    <source>
        <dbReference type="Proteomes" id="UP000540989"/>
    </source>
</evidence>
<organism evidence="2 3">
    <name type="scientific">Granulicella aggregans</name>
    <dbReference type="NCBI Taxonomy" id="474949"/>
    <lineage>
        <taxon>Bacteria</taxon>
        <taxon>Pseudomonadati</taxon>
        <taxon>Acidobacteriota</taxon>
        <taxon>Terriglobia</taxon>
        <taxon>Terriglobales</taxon>
        <taxon>Acidobacteriaceae</taxon>
        <taxon>Granulicella</taxon>
    </lineage>
</organism>